<dbReference type="Pfam" id="PF03568">
    <property type="entry name" value="Separin_C"/>
    <property type="match status" value="1"/>
</dbReference>
<accession>A0A922JKQ6</accession>
<dbReference type="GO" id="GO:0051307">
    <property type="term" value="P:meiotic chromosome separation"/>
    <property type="evidence" value="ECO:0007669"/>
    <property type="project" value="TreeGrafter"/>
</dbReference>
<keyword evidence="4" id="KW-0159">Chromosome partition</keyword>
<dbReference type="InterPro" id="IPR056933">
    <property type="entry name" value="TPR_ESP1"/>
</dbReference>
<feature type="domain" description="Peptidase C50" evidence="5">
    <location>
        <begin position="1993"/>
        <end position="2087"/>
    </location>
</feature>
<dbReference type="Pfam" id="PF25110">
    <property type="entry name" value="TPR_ESP1"/>
    <property type="match status" value="1"/>
</dbReference>
<dbReference type="PROSITE" id="PS51700">
    <property type="entry name" value="SEPARIN"/>
    <property type="match status" value="1"/>
</dbReference>
<gene>
    <name evidence="6" type="ORF">I3842_05G042900</name>
</gene>
<sequence>MASASESYLLCKLDSSESTGIFSLFSDYLHPFSDLTNPKKPCKSIDNSIIRPLAKKFLPFLNLTLSLLPKRLSDPHNFNDQFALELFHIYRLCLDCLESVSSQLSCKPYSVHVQRIRMVHCMVACGRYGDAEDEGFRVLESFKGINFGVKKSAKSAGKFLPDMEGGGSDKEFAFLVVELVVTLVKCAAMGQIKDDEVYRRVLVLTEEVRPWFRVLDANAYEKLHRVLVTYLGKCTLLLVGELACFDEKLVRTLCYAALTEYEKSSLKDQIYKFARRICSSLFSLQEDRSSLIIEILTCVLDSVAHECKFEMENPGIEYVDLVSYCANKCRTASANLCIPMATHLNKIAGDSHQVRPPFDMIIRLYAAGLHLINSDVKSRGDGLTSADGAKNESAIRVLHDDGKILQNLAALLGSCDSYFHIDCKENCVKYTDSACQICSQLSSDYEVSMPCKQRKRKASLAVYLNALKFLCHPLAELVNSERKQLISENEDAFVTTKLYIIQDALYHFADIFLSCQSCSYERERDGFDENRKAVLTVAVAAFTLSIRTKLNMKGNTHLVKHIITSEWIQPQELKHLFASFHNIGVFLYRSKQVKEASKALKLCCRASWTCVKHLCQFSVQKSEGLVGDLSEDSIIEFVNDACTRGAFLLDVLHQCDHHKAERVIAECLEDWSAAAKVIERLPAPVPLVRQWVKIECRHCKDLNEDDSAPILYFLLSSSTKVYKRAIGIILEQEMLAYEEMSALYPEFCYKMQIKIIDILLRDVYVTPDSCLQKSRLLGRKGMALRARGIEGLKDCIQCLSDSISTILLKQKEAYGETCSRGIPTCHQLAVTYCLRALCIQEIEPNSKLIFQDINAAINLWLSISVPDHCSTDDLCSIVPENIVLLLYNVIDLLSMKGCMDFHPDIYRLMSRLFKLKNVPLENCLAMLWECRRTTHALCVSPVNEAFIELSEHCGGHSNSVDFWVHCLSGSRPLIVGFQQSFSCFFSNSQGSCNLESSFISDIAVDEVKEAAFELISSVPVPSRSVFLAGYLYHDLSERLILNGRFIEALSYAKEAHRLRTKLFQEKFMYSVEQQTERCSDTGDIVQKLTYGLKNLHIHRSVATEILSSHTVSWDLDGVYLSPWNVLQCYLESTLQVGIIHEIIGNGAEAETFLNWGKNISCLQILPPFIVAFSSVLGKLYRKKRLWDLAEKELQSAKKILIDTSTAFSCIKCRLIMEATIDQHLGDLSQNTFDSTKAEISVERLLHAENLYKLALDKLNLSVWKNHVTFPEKANAESTVLKKNHVKDAECGVSNNSAHFVATEQDRRKKRDVPKTKVEAKKFRNDAPKPLVKENCLIPEKNSRLTRSRYRSMQNQSMSTSGEFQFGISRYLKGDNASSSNTYTQQELLWETKGCNAAFGVKIKCICNNMWCWQCLVMEVIESGLLNNFIHLKWEFVRRRLSSRLLSDIGKCFGNRGQIHETHELFFQSIAVLVSRNPSGQIHTNSSVPLSSLLDIFGKEIAGDVFAVERAVLLYNICWYSLKSYPSKDTRTACCELCNIHVSKLVSWLMLAFVLCREVPLLFEKVSQLLATVYVLSASTKLFPLLSPCKVLTDYQWASYFHQASLGTHLNYQLFSNMTGRSKVQHIVDAEGPYVPGLTCRGEETSNLLRLAPDSTQKLEEFVTKFFAGLPGMTVVCISLLGGAYARLLKNLLLYPTCVGAWMLVSRFNSTSQPVVLLLPVDPVREAEYSDDDANSGCRKLCKRLDVGNKHWHCPWGSTVVDDVAPAFKLILEENYLSSSMFPIEDTKSNRTMWWMWRKELDRRLGKLLRNLEDSWLGPFRYVLLGQWSNRKHLDLVHKKLVHDLKSKCKLEVNESLLNVILGGSKDAFEEAGVLQLCLRRGYSVDKVGYRDEANRGTSFDVANGIEKQDELAFQLVQEAVKKLEGEETINREAIILVLDCEVQMLPWENLPILRNQEVYRMPSVGSISAALDRSHHHQEQVGKIVASFPLIDPLDAFYLLNPSGDLSSTQVEFEKWFRDQNMEGKAGSAPTAEELIAALKSHDLFIYFGHGSGAQYIPRHEIQKLENCAATLLMGCSSGSLMLNGCYVPQGTPLSYLLAGSPVIVANLWEVTDKDIDRFGKAMLDAWLRERSSCSLGCVQCDLLCAELEAMTIRGCKGNAKRKTQRKKSPEACETSLSKDFCNHRRKIGSFMAQAREACTLPFLIGASPVCYGIPTGIRKAKDF</sequence>
<dbReference type="InterPro" id="IPR056932">
    <property type="entry name" value="TPR_ESP1_2nd"/>
</dbReference>
<protein>
    <recommendedName>
        <fullName evidence="2">separase</fullName>
        <ecNumber evidence="2">3.4.22.49</ecNumber>
    </recommendedName>
</protein>
<dbReference type="GO" id="GO:0006508">
    <property type="term" value="P:proteolysis"/>
    <property type="evidence" value="ECO:0007669"/>
    <property type="project" value="InterPro"/>
</dbReference>
<evidence type="ECO:0000256" key="4">
    <source>
        <dbReference type="ARBA" id="ARBA00022829"/>
    </source>
</evidence>
<dbReference type="GO" id="GO:0005737">
    <property type="term" value="C:cytoplasm"/>
    <property type="evidence" value="ECO:0007669"/>
    <property type="project" value="TreeGrafter"/>
</dbReference>
<keyword evidence="3" id="KW-0378">Hydrolase</keyword>
<comment type="catalytic activity">
    <reaction evidence="1">
        <text>All bonds known to be hydrolyzed by this endopeptidase have arginine in P1 and an acidic residue in P4. P6 is often occupied by an acidic residue or by a hydroxy-amino-acid residue, the phosphorylation of which enhances cleavage.</text>
        <dbReference type="EC" id="3.4.22.49"/>
    </reaction>
</comment>
<evidence type="ECO:0000259" key="5">
    <source>
        <dbReference type="PROSITE" id="PS51700"/>
    </source>
</evidence>
<organism evidence="6 7">
    <name type="scientific">Carya illinoinensis</name>
    <name type="common">Pecan</name>
    <dbReference type="NCBI Taxonomy" id="32201"/>
    <lineage>
        <taxon>Eukaryota</taxon>
        <taxon>Viridiplantae</taxon>
        <taxon>Streptophyta</taxon>
        <taxon>Embryophyta</taxon>
        <taxon>Tracheophyta</taxon>
        <taxon>Spermatophyta</taxon>
        <taxon>Magnoliopsida</taxon>
        <taxon>eudicotyledons</taxon>
        <taxon>Gunneridae</taxon>
        <taxon>Pentapetalae</taxon>
        <taxon>rosids</taxon>
        <taxon>fabids</taxon>
        <taxon>Fagales</taxon>
        <taxon>Juglandaceae</taxon>
        <taxon>Carya</taxon>
    </lineage>
</organism>
<dbReference type="Proteomes" id="UP000811246">
    <property type="component" value="Chromosome 5"/>
</dbReference>
<evidence type="ECO:0000256" key="3">
    <source>
        <dbReference type="ARBA" id="ARBA00022801"/>
    </source>
</evidence>
<evidence type="ECO:0000313" key="6">
    <source>
        <dbReference type="EMBL" id="KAG6711233.1"/>
    </source>
</evidence>
<comment type="caution">
    <text evidence="6">The sequence shown here is derived from an EMBL/GenBank/DDBJ whole genome shotgun (WGS) entry which is preliminary data.</text>
</comment>
<dbReference type="EC" id="3.4.22.49" evidence="2"/>
<dbReference type="PANTHER" id="PTHR12792:SF0">
    <property type="entry name" value="SEPARIN"/>
    <property type="match status" value="1"/>
</dbReference>
<dbReference type="GO" id="GO:0004197">
    <property type="term" value="F:cysteine-type endopeptidase activity"/>
    <property type="evidence" value="ECO:0007669"/>
    <property type="project" value="InterPro"/>
</dbReference>
<evidence type="ECO:0000256" key="2">
    <source>
        <dbReference type="ARBA" id="ARBA00012489"/>
    </source>
</evidence>
<name>A0A922JKQ6_CARIL</name>
<dbReference type="GO" id="GO:0072686">
    <property type="term" value="C:mitotic spindle"/>
    <property type="evidence" value="ECO:0007669"/>
    <property type="project" value="TreeGrafter"/>
</dbReference>
<dbReference type="PANTHER" id="PTHR12792">
    <property type="entry name" value="EXTRA SPINDLE POLES 1-RELATED"/>
    <property type="match status" value="1"/>
</dbReference>
<dbReference type="EMBL" id="CM031829">
    <property type="protein sequence ID" value="KAG6711233.1"/>
    <property type="molecule type" value="Genomic_DNA"/>
</dbReference>
<reference evidence="6" key="1">
    <citation type="submission" date="2021-01" db="EMBL/GenBank/DDBJ databases">
        <authorList>
            <person name="Lovell J.T."/>
            <person name="Bentley N."/>
            <person name="Bhattarai G."/>
            <person name="Jenkins J.W."/>
            <person name="Sreedasyam A."/>
            <person name="Alarcon Y."/>
            <person name="Bock C."/>
            <person name="Boston L."/>
            <person name="Carlson J."/>
            <person name="Cervantes K."/>
            <person name="Clermont K."/>
            <person name="Krom N."/>
            <person name="Kubenka K."/>
            <person name="Mamidi S."/>
            <person name="Mattison C."/>
            <person name="Monteros M."/>
            <person name="Pisani C."/>
            <person name="Plott C."/>
            <person name="Rajasekar S."/>
            <person name="Rhein H.S."/>
            <person name="Rohla C."/>
            <person name="Song M."/>
            <person name="Hilaire R.S."/>
            <person name="Shu S."/>
            <person name="Wells L."/>
            <person name="Wang X."/>
            <person name="Webber J."/>
            <person name="Heerema R.J."/>
            <person name="Klein P."/>
            <person name="Conner P."/>
            <person name="Grauke L."/>
            <person name="Grimwood J."/>
            <person name="Schmutz J."/>
            <person name="Randall J.J."/>
        </authorList>
    </citation>
    <scope>NUCLEOTIDE SEQUENCE</scope>
    <source>
        <tissue evidence="6">Leaf</tissue>
    </source>
</reference>
<dbReference type="Pfam" id="PF25113">
    <property type="entry name" value="TPR_ESP1_2nd"/>
    <property type="match status" value="1"/>
</dbReference>
<dbReference type="GO" id="GO:0005634">
    <property type="term" value="C:nucleus"/>
    <property type="evidence" value="ECO:0007669"/>
    <property type="project" value="InterPro"/>
</dbReference>
<evidence type="ECO:0000256" key="1">
    <source>
        <dbReference type="ARBA" id="ARBA00000451"/>
    </source>
</evidence>
<dbReference type="InterPro" id="IPR005314">
    <property type="entry name" value="Peptidase_C50"/>
</dbReference>
<evidence type="ECO:0000313" key="7">
    <source>
        <dbReference type="Proteomes" id="UP000811246"/>
    </source>
</evidence>
<proteinExistence type="predicted"/>
<dbReference type="InterPro" id="IPR030397">
    <property type="entry name" value="SEPARIN_core_dom"/>
</dbReference>